<feature type="binding site" description="axial binding residue" evidence="20">
    <location>
        <position position="181"/>
    </location>
    <ligand>
        <name>heme c</name>
        <dbReference type="ChEBI" id="CHEBI:61717"/>
        <label>2</label>
    </ligand>
    <ligandPart>
        <name>Fe</name>
        <dbReference type="ChEBI" id="CHEBI:18248"/>
    </ligandPart>
</feature>
<keyword evidence="14 22" id="KW-1133">Transmembrane helix</keyword>
<dbReference type="GO" id="GO:0020037">
    <property type="term" value="F:heme binding"/>
    <property type="evidence" value="ECO:0007669"/>
    <property type="project" value="InterPro"/>
</dbReference>
<dbReference type="InterPro" id="IPR038414">
    <property type="entry name" value="CcoP_N_sf"/>
</dbReference>
<name>A0A6N7M0E5_9GAMM</name>
<gene>
    <name evidence="24" type="primary">ccoP</name>
    <name evidence="24" type="ORF">GFN93_12035</name>
</gene>
<evidence type="ECO:0000256" key="20">
    <source>
        <dbReference type="PIRSR" id="PIRSR000006-1"/>
    </source>
</evidence>
<feature type="binding site" description="covalent" evidence="21">
    <location>
        <position position="233"/>
    </location>
    <ligand>
        <name>heme c</name>
        <dbReference type="ChEBI" id="CHEBI:61717"/>
        <label>2</label>
    </ligand>
</feature>
<evidence type="ECO:0000256" key="7">
    <source>
        <dbReference type="ARBA" id="ARBA00022617"/>
    </source>
</evidence>
<dbReference type="GO" id="GO:0016491">
    <property type="term" value="F:oxidoreductase activity"/>
    <property type="evidence" value="ECO:0007669"/>
    <property type="project" value="UniProtKB-KW"/>
</dbReference>
<proteinExistence type="inferred from homology"/>
<sequence length="303" mass="33036">MSDFWSWFIIVIVAINLLGCAGLLLWNKQISPEEAAKETTGHSFDGIVERNSPLPRWWLGLFIGTLIFACVYLALYPGLGKFEGVLGWTSANQYDSEVSLMERQTGPLFDQYAQVPVEELINYPEALAVGGRLFANNCAICHGSDARGAKGYPNLADDDWLYGGEPAQIVTSITAGRKGMMPPMAAAIGNTDEAVRDMAIYVQSLSRPDLAKDAAKSAAIERAKPKFMMCAACHGPDGKGNQMLGAPNLTDAVWLYGPRIEDIEHTLRQGRSGNMPAHESLLSPERIHVIASYVYSLSQPAQQ</sequence>
<keyword evidence="9 22" id="KW-0812">Transmembrane</keyword>
<feature type="transmembrane region" description="Helical" evidence="22">
    <location>
        <begin position="6"/>
        <end position="26"/>
    </location>
</feature>
<feature type="domain" description="Cytochrome c" evidence="23">
    <location>
        <begin position="125"/>
        <end position="206"/>
    </location>
</feature>
<keyword evidence="12 19" id="KW-0375">Hydrogen ion transport</keyword>
<accession>A0A6N7M0E5</accession>
<reference evidence="24 25" key="1">
    <citation type="submission" date="2019-10" db="EMBL/GenBank/DDBJ databases">
        <title>Alcanivorax sp.PA15-N-34 draft genome sequence.</title>
        <authorList>
            <person name="Liao X."/>
            <person name="Shao Z."/>
        </authorList>
    </citation>
    <scope>NUCLEOTIDE SEQUENCE [LARGE SCALE GENOMIC DNA]</scope>
    <source>
        <strain evidence="24 25">PA15-N-34</strain>
    </source>
</reference>
<dbReference type="Gene3D" id="6.10.280.130">
    <property type="match status" value="1"/>
</dbReference>
<dbReference type="PIRSF" id="PIRSF000006">
    <property type="entry name" value="Cbb3-Cox_fixP"/>
    <property type="match status" value="1"/>
</dbReference>
<dbReference type="EMBL" id="WIRE01000001">
    <property type="protein sequence ID" value="MQX53981.1"/>
    <property type="molecule type" value="Genomic_DNA"/>
</dbReference>
<dbReference type="InterPro" id="IPR050597">
    <property type="entry name" value="Cytochrome_c_Oxidase_Subunit"/>
</dbReference>
<dbReference type="Proteomes" id="UP000469421">
    <property type="component" value="Unassembled WGS sequence"/>
</dbReference>
<protein>
    <recommendedName>
        <fullName evidence="19">Cbb3-type cytochrome c oxidase subunit</fullName>
    </recommendedName>
</protein>
<comment type="pathway">
    <text evidence="2 19">Energy metabolism; oxidative phosphorylation.</text>
</comment>
<feature type="binding site" description="covalent" evidence="21">
    <location>
        <position position="230"/>
    </location>
    <ligand>
        <name>heme c</name>
        <dbReference type="ChEBI" id="CHEBI:61717"/>
        <label>2</label>
    </ligand>
</feature>
<evidence type="ECO:0000313" key="25">
    <source>
        <dbReference type="Proteomes" id="UP000469421"/>
    </source>
</evidence>
<dbReference type="Pfam" id="PF13442">
    <property type="entry name" value="Cytochrome_CBB3"/>
    <property type="match status" value="2"/>
</dbReference>
<keyword evidence="15 19" id="KW-0560">Oxidoreductase</keyword>
<evidence type="ECO:0000256" key="3">
    <source>
        <dbReference type="ARBA" id="ARBA00006113"/>
    </source>
</evidence>
<evidence type="ECO:0000256" key="18">
    <source>
        <dbReference type="ARBA" id="ARBA00023136"/>
    </source>
</evidence>
<dbReference type="PROSITE" id="PS51007">
    <property type="entry name" value="CYTC"/>
    <property type="match status" value="2"/>
</dbReference>
<dbReference type="UniPathway" id="UPA00705"/>
<keyword evidence="18 19" id="KW-0472">Membrane</keyword>
<dbReference type="PRINTS" id="PR00605">
    <property type="entry name" value="CYTCHROMECIC"/>
</dbReference>
<evidence type="ECO:0000256" key="19">
    <source>
        <dbReference type="PIRNR" id="PIRNR000006"/>
    </source>
</evidence>
<evidence type="ECO:0000313" key="24">
    <source>
        <dbReference type="EMBL" id="MQX53981.1"/>
    </source>
</evidence>
<evidence type="ECO:0000256" key="13">
    <source>
        <dbReference type="ARBA" id="ARBA00022982"/>
    </source>
</evidence>
<dbReference type="PANTHER" id="PTHR33751">
    <property type="entry name" value="CBB3-TYPE CYTOCHROME C OXIDASE SUBUNIT FIXP"/>
    <property type="match status" value="1"/>
</dbReference>
<feature type="binding site" description="axial binding residue" evidence="20">
    <location>
        <position position="142"/>
    </location>
    <ligand>
        <name>heme c</name>
        <dbReference type="ChEBI" id="CHEBI:61717"/>
        <label>1</label>
    </ligand>
    <ligandPart>
        <name>Fe</name>
        <dbReference type="ChEBI" id="CHEBI:18248"/>
    </ligandPart>
</feature>
<evidence type="ECO:0000256" key="1">
    <source>
        <dbReference type="ARBA" id="ARBA00004533"/>
    </source>
</evidence>
<feature type="domain" description="Cytochrome c" evidence="23">
    <location>
        <begin position="218"/>
        <end position="298"/>
    </location>
</feature>
<comment type="subunit">
    <text evidence="19">Component of the cbb3-type cytochrome c oxidase.</text>
</comment>
<dbReference type="GO" id="GO:0005886">
    <property type="term" value="C:plasma membrane"/>
    <property type="evidence" value="ECO:0007669"/>
    <property type="project" value="UniProtKB-SubCell"/>
</dbReference>
<dbReference type="InterPro" id="IPR008168">
    <property type="entry name" value="Cyt_C_IC"/>
</dbReference>
<evidence type="ECO:0000256" key="11">
    <source>
        <dbReference type="ARBA" id="ARBA00022737"/>
    </source>
</evidence>
<dbReference type="Gene3D" id="1.10.760.10">
    <property type="entry name" value="Cytochrome c-like domain"/>
    <property type="match status" value="2"/>
</dbReference>
<comment type="similarity">
    <text evidence="3 19">Belongs to the CcoP / FixP family.</text>
</comment>
<feature type="transmembrane region" description="Helical" evidence="22">
    <location>
        <begin position="57"/>
        <end position="76"/>
    </location>
</feature>
<evidence type="ECO:0000256" key="22">
    <source>
        <dbReference type="SAM" id="Phobius"/>
    </source>
</evidence>
<keyword evidence="16 19" id="KW-0408">Iron</keyword>
<dbReference type="InterPro" id="IPR004678">
    <property type="entry name" value="Cyt_c_oxidase_cbb3_su3"/>
</dbReference>
<dbReference type="InterPro" id="IPR009056">
    <property type="entry name" value="Cyt_c-like_dom"/>
</dbReference>
<feature type="binding site" description="axial binding residue" evidence="20">
    <location>
        <position position="234"/>
    </location>
    <ligand>
        <name>heme c</name>
        <dbReference type="ChEBI" id="CHEBI:61717"/>
        <label>2</label>
    </ligand>
    <ligandPart>
        <name>Fe</name>
        <dbReference type="ChEBI" id="CHEBI:18248"/>
    </ligandPart>
</feature>
<feature type="binding site" description="covalent" evidence="21">
    <location>
        <position position="141"/>
    </location>
    <ligand>
        <name>heme c</name>
        <dbReference type="ChEBI" id="CHEBI:61717"/>
        <label>1</label>
    </ligand>
</feature>
<comment type="cofactor">
    <cofactor evidence="19 21">
        <name>heme c</name>
        <dbReference type="ChEBI" id="CHEBI:61717"/>
    </cofactor>
    <text evidence="19 21">Binds 2 heme C groups per subunit.</text>
</comment>
<dbReference type="RefSeq" id="WP_153501310.1">
    <property type="nucleotide sequence ID" value="NZ_WIRE01000001.1"/>
</dbReference>
<evidence type="ECO:0000256" key="10">
    <source>
        <dbReference type="ARBA" id="ARBA00022723"/>
    </source>
</evidence>
<comment type="subcellular location">
    <subcellularLocation>
        <location evidence="1 19">Cell inner membrane</location>
    </subcellularLocation>
</comment>
<dbReference type="NCBIfam" id="TIGR00782">
    <property type="entry name" value="ccoP"/>
    <property type="match status" value="1"/>
</dbReference>
<evidence type="ECO:0000256" key="14">
    <source>
        <dbReference type="ARBA" id="ARBA00022989"/>
    </source>
</evidence>
<organism evidence="24 25">
    <name type="scientific">Alcanivorax sediminis</name>
    <dbReference type="NCBI Taxonomy" id="2663008"/>
    <lineage>
        <taxon>Bacteria</taxon>
        <taxon>Pseudomonadati</taxon>
        <taxon>Pseudomonadota</taxon>
        <taxon>Gammaproteobacteria</taxon>
        <taxon>Oceanospirillales</taxon>
        <taxon>Alcanivoracaceae</taxon>
        <taxon>Alcanivorax</taxon>
    </lineage>
</organism>
<evidence type="ECO:0000256" key="17">
    <source>
        <dbReference type="ARBA" id="ARBA00023065"/>
    </source>
</evidence>
<comment type="function">
    <text evidence="19">C-type cytochrome. Part of the cbb3-type cytochrome c oxidase complex.</text>
</comment>
<keyword evidence="5 19" id="KW-1003">Cell membrane</keyword>
<dbReference type="GO" id="GO:0009055">
    <property type="term" value="F:electron transfer activity"/>
    <property type="evidence" value="ECO:0007669"/>
    <property type="project" value="InterPro"/>
</dbReference>
<evidence type="ECO:0000256" key="6">
    <source>
        <dbReference type="ARBA" id="ARBA00022519"/>
    </source>
</evidence>
<keyword evidence="4 19" id="KW-0813">Transport</keyword>
<keyword evidence="17 19" id="KW-0406">Ion transport</keyword>
<dbReference type="GO" id="GO:1902600">
    <property type="term" value="P:proton transmembrane transport"/>
    <property type="evidence" value="ECO:0007669"/>
    <property type="project" value="UniProtKB-KW"/>
</dbReference>
<keyword evidence="10 19" id="KW-0479">Metal-binding</keyword>
<evidence type="ECO:0000256" key="5">
    <source>
        <dbReference type="ARBA" id="ARBA00022475"/>
    </source>
</evidence>
<evidence type="ECO:0000256" key="4">
    <source>
        <dbReference type="ARBA" id="ARBA00022448"/>
    </source>
</evidence>
<keyword evidence="6 19" id="KW-0997">Cell inner membrane</keyword>
<dbReference type="PANTHER" id="PTHR33751:SF1">
    <property type="entry name" value="CBB3-TYPE CYTOCHROME C OXIDASE SUBUNIT FIXP"/>
    <property type="match status" value="1"/>
</dbReference>
<dbReference type="GO" id="GO:0006119">
    <property type="term" value="P:oxidative phosphorylation"/>
    <property type="evidence" value="ECO:0007669"/>
    <property type="project" value="UniProtKB-UniPathway"/>
</dbReference>
<dbReference type="InterPro" id="IPR036909">
    <property type="entry name" value="Cyt_c-like_dom_sf"/>
</dbReference>
<evidence type="ECO:0000256" key="12">
    <source>
        <dbReference type="ARBA" id="ARBA00022781"/>
    </source>
</evidence>
<dbReference type="Pfam" id="PF14715">
    <property type="entry name" value="FixP_N"/>
    <property type="match status" value="1"/>
</dbReference>
<keyword evidence="8 19" id="KW-0679">Respiratory chain</keyword>
<dbReference type="InterPro" id="IPR032858">
    <property type="entry name" value="CcoP_N"/>
</dbReference>
<evidence type="ECO:0000256" key="2">
    <source>
        <dbReference type="ARBA" id="ARBA00004673"/>
    </source>
</evidence>
<keyword evidence="11" id="KW-0677">Repeat</keyword>
<evidence type="ECO:0000256" key="16">
    <source>
        <dbReference type="ARBA" id="ARBA00023004"/>
    </source>
</evidence>
<dbReference type="GO" id="GO:0005506">
    <property type="term" value="F:iron ion binding"/>
    <property type="evidence" value="ECO:0007669"/>
    <property type="project" value="InterPro"/>
</dbReference>
<feature type="binding site" description="covalent" evidence="21">
    <location>
        <position position="138"/>
    </location>
    <ligand>
        <name>heme c</name>
        <dbReference type="ChEBI" id="CHEBI:61717"/>
        <label>1</label>
    </ligand>
</feature>
<feature type="binding site" description="axial binding residue" evidence="20">
    <location>
        <position position="275"/>
    </location>
    <ligand>
        <name>heme c</name>
        <dbReference type="ChEBI" id="CHEBI:61717"/>
        <label>1</label>
    </ligand>
    <ligandPart>
        <name>Fe</name>
        <dbReference type="ChEBI" id="CHEBI:18248"/>
    </ligandPart>
</feature>
<evidence type="ECO:0000256" key="15">
    <source>
        <dbReference type="ARBA" id="ARBA00023002"/>
    </source>
</evidence>
<dbReference type="AlphaFoldDB" id="A0A6N7M0E5"/>
<keyword evidence="25" id="KW-1185">Reference proteome</keyword>
<keyword evidence="7 19" id="KW-0349">Heme</keyword>
<comment type="caution">
    <text evidence="24">The sequence shown here is derived from an EMBL/GenBank/DDBJ whole genome shotgun (WGS) entry which is preliminary data.</text>
</comment>
<evidence type="ECO:0000259" key="23">
    <source>
        <dbReference type="PROSITE" id="PS51007"/>
    </source>
</evidence>
<evidence type="ECO:0000256" key="8">
    <source>
        <dbReference type="ARBA" id="ARBA00022660"/>
    </source>
</evidence>
<keyword evidence="13 19" id="KW-0249">Electron transport</keyword>
<dbReference type="SUPFAM" id="SSF46626">
    <property type="entry name" value="Cytochrome c"/>
    <property type="match status" value="2"/>
</dbReference>
<evidence type="ECO:0000256" key="9">
    <source>
        <dbReference type="ARBA" id="ARBA00022692"/>
    </source>
</evidence>
<evidence type="ECO:0000256" key="21">
    <source>
        <dbReference type="PIRSR" id="PIRSR000006-2"/>
    </source>
</evidence>